<dbReference type="PANTHER" id="PTHR11758">
    <property type="entry name" value="40S RIBOSOMAL PROTEIN S15A"/>
    <property type="match status" value="1"/>
</dbReference>
<dbReference type="HAMAP" id="MF_01302_B">
    <property type="entry name" value="Ribosomal_uS8_B"/>
    <property type="match status" value="1"/>
</dbReference>
<gene>
    <name evidence="5" type="primary">rps8</name>
</gene>
<organism evidence="5">
    <name type="scientific">Nitzschia alba</name>
    <name type="common">Marine diatom</name>
    <dbReference type="NCBI Taxonomy" id="2858"/>
    <lineage>
        <taxon>Eukaryota</taxon>
        <taxon>Sar</taxon>
        <taxon>Stramenopiles</taxon>
        <taxon>Ochrophyta</taxon>
        <taxon>Bacillariophyta</taxon>
        <taxon>Bacillariophyceae</taxon>
        <taxon>Bacillariophycidae</taxon>
        <taxon>Bacillariales</taxon>
        <taxon>Bacillariaceae</taxon>
        <taxon>Nitzschia</taxon>
    </lineage>
</organism>
<dbReference type="GO" id="GO:0003735">
    <property type="term" value="F:structural constituent of ribosome"/>
    <property type="evidence" value="ECO:0007669"/>
    <property type="project" value="InterPro"/>
</dbReference>
<dbReference type="NCBIfam" id="NF001109">
    <property type="entry name" value="PRK00136.1"/>
    <property type="match status" value="1"/>
</dbReference>
<evidence type="ECO:0000256" key="3">
    <source>
        <dbReference type="ARBA" id="ARBA00023274"/>
    </source>
</evidence>
<dbReference type="Gene3D" id="3.30.1490.10">
    <property type="match status" value="1"/>
</dbReference>
<name>A0A5C0F4T7_NITAL</name>
<dbReference type="InterPro" id="IPR000630">
    <property type="entry name" value="Ribosomal_uS8"/>
</dbReference>
<evidence type="ECO:0000256" key="2">
    <source>
        <dbReference type="ARBA" id="ARBA00022980"/>
    </source>
</evidence>
<dbReference type="Gene3D" id="3.30.1370.30">
    <property type="match status" value="1"/>
</dbReference>
<keyword evidence="2 4" id="KW-0689">Ribosomal protein</keyword>
<dbReference type="Pfam" id="PF00410">
    <property type="entry name" value="Ribosomal_S8"/>
    <property type="match status" value="1"/>
</dbReference>
<dbReference type="SUPFAM" id="SSF56047">
    <property type="entry name" value="Ribosomal protein S8"/>
    <property type="match status" value="1"/>
</dbReference>
<geneLocation type="plastid" evidence="5"/>
<keyword evidence="5" id="KW-0934">Plastid</keyword>
<dbReference type="GO" id="GO:1990904">
    <property type="term" value="C:ribonucleoprotein complex"/>
    <property type="evidence" value="ECO:0007669"/>
    <property type="project" value="UniProtKB-KW"/>
</dbReference>
<accession>A0A5C0F4T7</accession>
<sequence length="131" mass="14887">MNTVSDIITRLRNAIKSKHTTVKIINTKVTIAIASILKEEGFIDNYINLKENNNNFLLLVLKYQKTKLRNSVIHKIKNISKPGSRVYIHYKKLPKILNNLGIAILSTSNGIITNLKAKKLQIGGEILCYIW</sequence>
<dbReference type="GeneID" id="41826868"/>
<evidence type="ECO:0000313" key="5">
    <source>
        <dbReference type="EMBL" id="QEI59567.1"/>
    </source>
</evidence>
<dbReference type="EMBL" id="MN065498">
    <property type="protein sequence ID" value="QEI59567.1"/>
    <property type="molecule type" value="Genomic_DNA"/>
</dbReference>
<protein>
    <submittedName>
        <fullName evidence="5">30S ribosomal protein S8</fullName>
    </submittedName>
</protein>
<proteinExistence type="inferred from homology"/>
<dbReference type="AlphaFoldDB" id="A0A5C0F4T7"/>
<evidence type="ECO:0000256" key="4">
    <source>
        <dbReference type="RuleBase" id="RU003660"/>
    </source>
</evidence>
<dbReference type="GO" id="GO:0005840">
    <property type="term" value="C:ribosome"/>
    <property type="evidence" value="ECO:0007669"/>
    <property type="project" value="UniProtKB-KW"/>
</dbReference>
<dbReference type="PROSITE" id="PS00053">
    <property type="entry name" value="RIBOSOMAL_S8"/>
    <property type="match status" value="1"/>
</dbReference>
<comment type="similarity">
    <text evidence="1 4">Belongs to the universal ribosomal protein uS8 family.</text>
</comment>
<reference evidence="5" key="1">
    <citation type="submission" date="2019-06" db="EMBL/GenBank/DDBJ databases">
        <authorList>
            <person name="Grosvenor D.A."/>
            <person name="Keepers K.G."/>
            <person name="Pogoda C.S."/>
            <person name="Kane N.C."/>
            <person name="Kociolek J.P."/>
        </authorList>
    </citation>
    <scope>NUCLEOTIDE SEQUENCE</scope>
</reference>
<dbReference type="RefSeq" id="YP_009695305.1">
    <property type="nucleotide sequence ID" value="NC_044785.1"/>
</dbReference>
<dbReference type="InterPro" id="IPR035987">
    <property type="entry name" value="Ribosomal_uS8_sf"/>
</dbReference>
<dbReference type="GO" id="GO:0006412">
    <property type="term" value="P:translation"/>
    <property type="evidence" value="ECO:0007669"/>
    <property type="project" value="InterPro"/>
</dbReference>
<evidence type="ECO:0000256" key="1">
    <source>
        <dbReference type="ARBA" id="ARBA00006471"/>
    </source>
</evidence>
<dbReference type="GO" id="GO:0005737">
    <property type="term" value="C:cytoplasm"/>
    <property type="evidence" value="ECO:0007669"/>
    <property type="project" value="UniProtKB-ARBA"/>
</dbReference>
<dbReference type="FunFam" id="3.30.1490.10:FF:000001">
    <property type="entry name" value="30S ribosomal protein S8"/>
    <property type="match status" value="1"/>
</dbReference>
<keyword evidence="3 4" id="KW-0687">Ribonucleoprotein</keyword>
<dbReference type="InterPro" id="IPR047863">
    <property type="entry name" value="Ribosomal_uS8_CS"/>
</dbReference>